<comment type="caution">
    <text evidence="2">The sequence shown here is derived from an EMBL/GenBank/DDBJ whole genome shotgun (WGS) entry which is preliminary data.</text>
</comment>
<reference evidence="2" key="1">
    <citation type="submission" date="2021-03" db="EMBL/GenBank/DDBJ databases">
        <title>Whole genome shotgun sequence of Actinoplanes auranticolor NBRC 12245.</title>
        <authorList>
            <person name="Komaki H."/>
            <person name="Tamura T."/>
        </authorList>
    </citation>
    <scope>NUCLEOTIDE SEQUENCE</scope>
    <source>
        <strain evidence="2">NBRC 12245</strain>
    </source>
</reference>
<dbReference type="RefSeq" id="WP_246595623.1">
    <property type="nucleotide sequence ID" value="NZ_BAABEA010000001.1"/>
</dbReference>
<evidence type="ECO:0000259" key="1">
    <source>
        <dbReference type="PROSITE" id="PS51186"/>
    </source>
</evidence>
<sequence length="241" mass="25900">MIALDRISADDDPLLLWTAQDMRTGARAWALGDAAAVACRDVSRRDRLALRGSPADVAELVRRIRAQVAGFNPVGDAALIDALTGRVEGCELVARFGWMDTTTPAPAPVRVAGEPRWLADAEIPEVTALLGAEHPGSWARPGDSGVRRWAGLRDATGQLQAVAADAWSVPQIGFVAGVATRARTRGQGLGTTLCAFLTDELIKDRDRVALLVDRDNVAAIRTYEKLGYRMRPIAAARLRTP</sequence>
<dbReference type="InterPro" id="IPR000182">
    <property type="entry name" value="GNAT_dom"/>
</dbReference>
<accession>A0A919W0M0</accession>
<feature type="domain" description="N-acetyltransferase" evidence="1">
    <location>
        <begin position="107"/>
        <end position="241"/>
    </location>
</feature>
<organism evidence="2 3">
    <name type="scientific">Actinoplanes auranticolor</name>
    <dbReference type="NCBI Taxonomy" id="47988"/>
    <lineage>
        <taxon>Bacteria</taxon>
        <taxon>Bacillati</taxon>
        <taxon>Actinomycetota</taxon>
        <taxon>Actinomycetes</taxon>
        <taxon>Micromonosporales</taxon>
        <taxon>Micromonosporaceae</taxon>
        <taxon>Actinoplanes</taxon>
    </lineage>
</organism>
<evidence type="ECO:0000313" key="3">
    <source>
        <dbReference type="Proteomes" id="UP000681340"/>
    </source>
</evidence>
<protein>
    <recommendedName>
        <fullName evidence="1">N-acetyltransferase domain-containing protein</fullName>
    </recommendedName>
</protein>
<dbReference type="InterPro" id="IPR013653">
    <property type="entry name" value="GCN5-like_dom"/>
</dbReference>
<dbReference type="PROSITE" id="PS51186">
    <property type="entry name" value="GNAT"/>
    <property type="match status" value="1"/>
</dbReference>
<keyword evidence="3" id="KW-1185">Reference proteome</keyword>
<dbReference type="InterPro" id="IPR016181">
    <property type="entry name" value="Acyl_CoA_acyltransferase"/>
</dbReference>
<dbReference type="EMBL" id="BOQL01000058">
    <property type="protein sequence ID" value="GIM75718.1"/>
    <property type="molecule type" value="Genomic_DNA"/>
</dbReference>
<gene>
    <name evidence="2" type="ORF">Aau02nite_67350</name>
</gene>
<dbReference type="GO" id="GO:0016747">
    <property type="term" value="F:acyltransferase activity, transferring groups other than amino-acyl groups"/>
    <property type="evidence" value="ECO:0007669"/>
    <property type="project" value="InterPro"/>
</dbReference>
<name>A0A919W0M0_9ACTN</name>
<proteinExistence type="predicted"/>
<dbReference type="Gene3D" id="3.40.630.30">
    <property type="match status" value="1"/>
</dbReference>
<dbReference type="Pfam" id="PF08445">
    <property type="entry name" value="FR47"/>
    <property type="match status" value="1"/>
</dbReference>
<evidence type="ECO:0000313" key="2">
    <source>
        <dbReference type="EMBL" id="GIM75718.1"/>
    </source>
</evidence>
<dbReference type="SUPFAM" id="SSF55729">
    <property type="entry name" value="Acyl-CoA N-acyltransferases (Nat)"/>
    <property type="match status" value="1"/>
</dbReference>
<dbReference type="AlphaFoldDB" id="A0A919W0M0"/>
<dbReference type="Proteomes" id="UP000681340">
    <property type="component" value="Unassembled WGS sequence"/>
</dbReference>